<organism evidence="5">
    <name type="scientific">Amphimedon queenslandica</name>
    <name type="common">Sponge</name>
    <dbReference type="NCBI Taxonomy" id="400682"/>
    <lineage>
        <taxon>Eukaryota</taxon>
        <taxon>Metazoa</taxon>
        <taxon>Porifera</taxon>
        <taxon>Demospongiae</taxon>
        <taxon>Heteroscleromorpha</taxon>
        <taxon>Haplosclerida</taxon>
        <taxon>Niphatidae</taxon>
        <taxon>Amphimedon</taxon>
    </lineage>
</organism>
<dbReference type="EnsemblMetazoa" id="Aqu2.1.38195_001">
    <property type="protein sequence ID" value="Aqu2.1.38195_001"/>
    <property type="gene ID" value="Aqu2.1.38195"/>
</dbReference>
<dbReference type="InParanoid" id="A0A1X7VD24"/>
<dbReference type="Proteomes" id="UP000007879">
    <property type="component" value="Unassembled WGS sequence"/>
</dbReference>
<dbReference type="GO" id="GO:0048024">
    <property type="term" value="P:regulation of mRNA splicing, via spliceosome"/>
    <property type="evidence" value="ECO:0007669"/>
    <property type="project" value="TreeGrafter"/>
</dbReference>
<dbReference type="InterPro" id="IPR032922">
    <property type="entry name" value="SON"/>
</dbReference>
<feature type="compositionally biased region" description="Basic residues" evidence="2">
    <location>
        <begin position="135"/>
        <end position="252"/>
    </location>
</feature>
<keyword evidence="6" id="KW-1185">Reference proteome</keyword>
<dbReference type="Pfam" id="PF01585">
    <property type="entry name" value="G-patch"/>
    <property type="match status" value="1"/>
</dbReference>
<dbReference type="AlphaFoldDB" id="A0A1X7VD24"/>
<dbReference type="InterPro" id="IPR014720">
    <property type="entry name" value="dsRBD_dom"/>
</dbReference>
<dbReference type="eggNOG" id="ENOG502QPQ7">
    <property type="taxonomic scope" value="Eukaryota"/>
</dbReference>
<dbReference type="PROSITE" id="PS50137">
    <property type="entry name" value="DS_RBD"/>
    <property type="match status" value="1"/>
</dbReference>
<feature type="domain" description="DRBM" evidence="3">
    <location>
        <begin position="533"/>
        <end position="603"/>
    </location>
</feature>
<sequence>MGSSRHNKKHKTHKHKHKKHHHKSSHRHKRDKKRETSIASSMDEETLLHKALMSSESLALRAPSDDTDNSTDAATGQIDHSITNIDERTSGGRPSNDSTECVDNDEGTLRTGLELEGNTDELGEGGRMKSSSESKKRRHKSRERKKRKGSRERNRSRSRNRSRNRSRSRNRLRSRSRSRSRNRSRSRRRQKSRERRSRSRNRSRKSRSRSRKRSRRSRSRNRSRTRSRRSRSRTRSRSKGYSRGGRRSRSRDKWRSGHFSDSSPSDHDKDTTNPYASYPIPVIKTKADVIAEFTAFCRDLSHDRKDTKTVEYHPFELKEETSRDNDNKTSVVSATQVLVDFNAGIDTRPVEMRFPVSAGIDHQTNDTEEEIPAANNSTSMSVSDIISERALIQQRLLINPSDIAAAAILKELDTKMSKWCQGNIVPGRYTGVTMVTPMDKGTHKMGLQAWAKKKMFYGLRPVREGFGMKMLKRMGWREGQPLGKGKEGYIEPIPVDVKTDRQGLSTEEDKKVNTLTTSVPSTDSTPSCLQGKHPVCALQELSVKKLWDPPSYEIVSETGPPHMRIFIYKVTVNGDTYQPSCGTSNKKLAKAQAALTCLKSLGLISNDSK</sequence>
<feature type="domain" description="G-patch" evidence="4">
    <location>
        <begin position="463"/>
        <end position="509"/>
    </location>
</feature>
<dbReference type="CDD" id="cd19870">
    <property type="entry name" value="DSRM_SON-like"/>
    <property type="match status" value="1"/>
</dbReference>
<accession>A0A1X7VD24</accession>
<reference evidence="6" key="1">
    <citation type="journal article" date="2010" name="Nature">
        <title>The Amphimedon queenslandica genome and the evolution of animal complexity.</title>
        <authorList>
            <person name="Srivastava M."/>
            <person name="Simakov O."/>
            <person name="Chapman J."/>
            <person name="Fahey B."/>
            <person name="Gauthier M.E."/>
            <person name="Mitros T."/>
            <person name="Richards G.S."/>
            <person name="Conaco C."/>
            <person name="Dacre M."/>
            <person name="Hellsten U."/>
            <person name="Larroux C."/>
            <person name="Putnam N.H."/>
            <person name="Stanke M."/>
            <person name="Adamska M."/>
            <person name="Darling A."/>
            <person name="Degnan S.M."/>
            <person name="Oakley T.H."/>
            <person name="Plachetzki D.C."/>
            <person name="Zhai Y."/>
            <person name="Adamski M."/>
            <person name="Calcino A."/>
            <person name="Cummins S.F."/>
            <person name="Goodstein D.M."/>
            <person name="Harris C."/>
            <person name="Jackson D.J."/>
            <person name="Leys S.P."/>
            <person name="Shu S."/>
            <person name="Woodcroft B.J."/>
            <person name="Vervoort M."/>
            <person name="Kosik K.S."/>
            <person name="Manning G."/>
            <person name="Degnan B.M."/>
            <person name="Rokhsar D.S."/>
        </authorList>
    </citation>
    <scope>NUCLEOTIDE SEQUENCE [LARGE SCALE GENOMIC DNA]</scope>
</reference>
<dbReference type="SMART" id="SM00443">
    <property type="entry name" value="G_patch"/>
    <property type="match status" value="1"/>
</dbReference>
<evidence type="ECO:0000256" key="1">
    <source>
        <dbReference type="PROSITE-ProRule" id="PRU00266"/>
    </source>
</evidence>
<evidence type="ECO:0000313" key="6">
    <source>
        <dbReference type="Proteomes" id="UP000007879"/>
    </source>
</evidence>
<dbReference type="SMART" id="SM00358">
    <property type="entry name" value="DSRM"/>
    <property type="match status" value="1"/>
</dbReference>
<dbReference type="PANTHER" id="PTHR46528:SF1">
    <property type="entry name" value="PROTEIN SON"/>
    <property type="match status" value="1"/>
</dbReference>
<evidence type="ECO:0000256" key="2">
    <source>
        <dbReference type="SAM" id="MobiDB-lite"/>
    </source>
</evidence>
<evidence type="ECO:0000313" key="5">
    <source>
        <dbReference type="EnsemblMetazoa" id="Aqu2.1.38195_001"/>
    </source>
</evidence>
<proteinExistence type="predicted"/>
<dbReference type="GO" id="GO:0003723">
    <property type="term" value="F:RNA binding"/>
    <property type="evidence" value="ECO:0007669"/>
    <property type="project" value="UniProtKB-UniRule"/>
</dbReference>
<keyword evidence="1" id="KW-0694">RNA-binding</keyword>
<feature type="region of interest" description="Disordered" evidence="2">
    <location>
        <begin position="1"/>
        <end position="274"/>
    </location>
</feature>
<dbReference type="PROSITE" id="PS50174">
    <property type="entry name" value="G_PATCH"/>
    <property type="match status" value="1"/>
</dbReference>
<dbReference type="SUPFAM" id="SSF54768">
    <property type="entry name" value="dsRNA-binding domain-like"/>
    <property type="match status" value="1"/>
</dbReference>
<feature type="compositionally biased region" description="Basic residues" evidence="2">
    <location>
        <begin position="1"/>
        <end position="32"/>
    </location>
</feature>
<dbReference type="PANTHER" id="PTHR46528">
    <property type="entry name" value="PROTEIN SON"/>
    <property type="match status" value="1"/>
</dbReference>
<evidence type="ECO:0008006" key="7">
    <source>
        <dbReference type="Google" id="ProtNLM"/>
    </source>
</evidence>
<dbReference type="STRING" id="400682.A0A1X7VD24"/>
<dbReference type="Pfam" id="PF00035">
    <property type="entry name" value="dsrm"/>
    <property type="match status" value="1"/>
</dbReference>
<dbReference type="OrthoDB" id="786951at2759"/>
<dbReference type="InterPro" id="IPR000467">
    <property type="entry name" value="G_patch_dom"/>
</dbReference>
<dbReference type="Gene3D" id="3.30.160.20">
    <property type="match status" value="1"/>
</dbReference>
<reference evidence="5" key="2">
    <citation type="submission" date="2017-05" db="UniProtKB">
        <authorList>
            <consortium name="EnsemblMetazoa"/>
        </authorList>
    </citation>
    <scope>IDENTIFICATION</scope>
</reference>
<evidence type="ECO:0000259" key="4">
    <source>
        <dbReference type="PROSITE" id="PS50174"/>
    </source>
</evidence>
<gene>
    <name evidence="5" type="primary">100631734</name>
</gene>
<protein>
    <recommendedName>
        <fullName evidence="7">G-patch domain-containing protein</fullName>
    </recommendedName>
</protein>
<dbReference type="EnsemblMetazoa" id="XM_003384689.3">
    <property type="protein sequence ID" value="XP_003384737.3"/>
    <property type="gene ID" value="LOC100631734"/>
</dbReference>
<dbReference type="KEGG" id="aqu:100631734"/>
<name>A0A1X7VD24_AMPQE</name>
<dbReference type="GO" id="GO:0051726">
    <property type="term" value="P:regulation of cell cycle"/>
    <property type="evidence" value="ECO:0007669"/>
    <property type="project" value="InterPro"/>
</dbReference>
<feature type="compositionally biased region" description="Basic and acidic residues" evidence="2">
    <location>
        <begin position="124"/>
        <end position="134"/>
    </location>
</feature>
<evidence type="ECO:0000259" key="3">
    <source>
        <dbReference type="PROSITE" id="PS50137"/>
    </source>
</evidence>